<reference evidence="2 3" key="1">
    <citation type="submission" date="2020-12" db="EMBL/GenBank/DDBJ databases">
        <title>Novel Thalassolituus-related marine hydrocarbonoclastic bacteria mediated algae-derived hydrocarbons mineralization in twilight zone of the northern South China Sea.</title>
        <authorList>
            <person name="Dong C."/>
        </authorList>
    </citation>
    <scope>NUCLEOTIDE SEQUENCE [LARGE SCALE GENOMIC DNA]</scope>
    <source>
        <strain evidence="2 3">IMCC1826</strain>
    </source>
</reference>
<dbReference type="Gene3D" id="3.40.30.10">
    <property type="entry name" value="Glutaredoxin"/>
    <property type="match status" value="1"/>
</dbReference>
<evidence type="ECO:0000256" key="1">
    <source>
        <dbReference type="SAM" id="SignalP"/>
    </source>
</evidence>
<comment type="caution">
    <text evidence="2">The sequence shown here is derived from an EMBL/GenBank/DDBJ whole genome shotgun (WGS) entry which is preliminary data.</text>
</comment>
<evidence type="ECO:0000313" key="3">
    <source>
        <dbReference type="Proteomes" id="UP000714380"/>
    </source>
</evidence>
<dbReference type="Proteomes" id="UP000714380">
    <property type="component" value="Unassembled WGS sequence"/>
</dbReference>
<sequence>MGRFIRFLVLTLTVGATSALAQTIAPGEKVDDFSLPSANGGWGQRLAEQKGLPVMLIWTDYCDGCEERLSAYQLLAESHAIDGLVSWVIWTPKGNAEAPRMRLPVLSNNGRLKTAWQLEPKPAVMLINRDGVLDHLFTGSLSRRYDDVESVMAGWLAAQSQKEH</sequence>
<dbReference type="RefSeq" id="WP_225671716.1">
    <property type="nucleotide sequence ID" value="NZ_JAEDAH010000013.1"/>
</dbReference>
<keyword evidence="1" id="KW-0732">Signal</keyword>
<dbReference type="InterPro" id="IPR036249">
    <property type="entry name" value="Thioredoxin-like_sf"/>
</dbReference>
<organism evidence="2 3">
    <name type="scientific">Thalassolituus marinus</name>
    <dbReference type="NCBI Taxonomy" id="671053"/>
    <lineage>
        <taxon>Bacteria</taxon>
        <taxon>Pseudomonadati</taxon>
        <taxon>Pseudomonadota</taxon>
        <taxon>Gammaproteobacteria</taxon>
        <taxon>Oceanospirillales</taxon>
        <taxon>Oceanospirillaceae</taxon>
        <taxon>Thalassolituus</taxon>
    </lineage>
</organism>
<feature type="signal peptide" evidence="1">
    <location>
        <begin position="1"/>
        <end position="21"/>
    </location>
</feature>
<keyword evidence="3" id="KW-1185">Reference proteome</keyword>
<feature type="chain" id="PRO_5046152055" evidence="1">
    <location>
        <begin position="22"/>
        <end position="164"/>
    </location>
</feature>
<evidence type="ECO:0000313" key="2">
    <source>
        <dbReference type="EMBL" id="MCA6062573.1"/>
    </source>
</evidence>
<proteinExistence type="predicted"/>
<gene>
    <name evidence="2" type="ORF">I9W95_03030</name>
</gene>
<accession>A0ABS7ZMY5</accession>
<name>A0ABS7ZMY5_9GAMM</name>
<dbReference type="EMBL" id="JAEDAH010000013">
    <property type="protein sequence ID" value="MCA6062573.1"/>
    <property type="molecule type" value="Genomic_DNA"/>
</dbReference>
<dbReference type="SUPFAM" id="SSF52833">
    <property type="entry name" value="Thioredoxin-like"/>
    <property type="match status" value="1"/>
</dbReference>
<protein>
    <submittedName>
        <fullName evidence="2">Redoxin domain-containing protein</fullName>
    </submittedName>
</protein>